<evidence type="ECO:0000313" key="1">
    <source>
        <dbReference type="EMBL" id="OAM75176.1"/>
    </source>
</evidence>
<dbReference type="AlphaFoldDB" id="A0A178HT29"/>
<gene>
    <name evidence="1" type="ORF">A3840_15050</name>
</gene>
<accession>A0A178HT29</accession>
<reference evidence="1 2" key="1">
    <citation type="submission" date="2016-03" db="EMBL/GenBank/DDBJ databases">
        <title>Genome sequencing of Devosia sp. S37.</title>
        <authorList>
            <person name="Mohd Nor M."/>
        </authorList>
    </citation>
    <scope>NUCLEOTIDE SEQUENCE [LARGE SCALE GENOMIC DNA]</scope>
    <source>
        <strain evidence="1 2">S37</strain>
    </source>
</reference>
<dbReference type="OrthoDB" id="7950868at2"/>
<evidence type="ECO:0000313" key="2">
    <source>
        <dbReference type="Proteomes" id="UP000078389"/>
    </source>
</evidence>
<comment type="caution">
    <text evidence="1">The sequence shown here is derived from an EMBL/GenBank/DDBJ whole genome shotgun (WGS) entry which is preliminary data.</text>
</comment>
<protein>
    <submittedName>
        <fullName evidence="1">Uncharacterized protein</fullName>
    </submittedName>
</protein>
<keyword evidence="2" id="KW-1185">Reference proteome</keyword>
<dbReference type="EMBL" id="LVVY01000114">
    <property type="protein sequence ID" value="OAM75176.1"/>
    <property type="molecule type" value="Genomic_DNA"/>
</dbReference>
<dbReference type="RefSeq" id="WP_067458564.1">
    <property type="nucleotide sequence ID" value="NZ_LVVY01000114.1"/>
</dbReference>
<proteinExistence type="predicted"/>
<dbReference type="Proteomes" id="UP000078389">
    <property type="component" value="Unassembled WGS sequence"/>
</dbReference>
<dbReference type="STRING" id="1770058.A3840_15050"/>
<name>A0A178HT29_9HYPH</name>
<sequence>MNLNWTSLTLAQRRALSILCQEGPCPLPPDLGEQLLNLGLAERAMGDVYCVSALGATVPPSTLH</sequence>
<organism evidence="1 2">
    <name type="scientific">Devosia elaeis</name>
    <dbReference type="NCBI Taxonomy" id="1770058"/>
    <lineage>
        <taxon>Bacteria</taxon>
        <taxon>Pseudomonadati</taxon>
        <taxon>Pseudomonadota</taxon>
        <taxon>Alphaproteobacteria</taxon>
        <taxon>Hyphomicrobiales</taxon>
        <taxon>Devosiaceae</taxon>
        <taxon>Devosia</taxon>
    </lineage>
</organism>